<dbReference type="InParanoid" id="D6RNL6"/>
<comment type="caution">
    <text evidence="2">The sequence shown here is derived from an EMBL/GenBank/DDBJ whole genome shotgun (WGS) entry which is preliminary data.</text>
</comment>
<dbReference type="OrthoDB" id="3202965at2759"/>
<dbReference type="RefSeq" id="XP_002910775.1">
    <property type="nucleotide sequence ID" value="XM_002910729.1"/>
</dbReference>
<dbReference type="AlphaFoldDB" id="D6RNL6"/>
<evidence type="ECO:0000256" key="1">
    <source>
        <dbReference type="SAM" id="MobiDB-lite"/>
    </source>
</evidence>
<sequence length="235" mass="26132">MKKIAALHEISLGRRNRANIESVLFDHDCAECPRYVTSLEIVPGKRLVKRQLNKRRSGKTRFPVHLPDDNITDKDDIKFPPLPLDDLATERIIRGACAKLSPSVFEESGCAVCGILHSTKSMLPISSIRNLLHVLESPGVTRKERRNTNEAIESCKGPVLDRKCDKSSLVCVTQNASWLQEFDTLENLESYPEDAPPVAVEYVHSTTNKSPENSSLFDKDEEDGTAEGDSSEQTG</sequence>
<feature type="compositionally biased region" description="Acidic residues" evidence="1">
    <location>
        <begin position="219"/>
        <end position="235"/>
    </location>
</feature>
<keyword evidence="3" id="KW-1185">Reference proteome</keyword>
<feature type="region of interest" description="Disordered" evidence="1">
    <location>
        <begin position="196"/>
        <end position="235"/>
    </location>
</feature>
<evidence type="ECO:0000313" key="3">
    <source>
        <dbReference type="Proteomes" id="UP000001861"/>
    </source>
</evidence>
<feature type="compositionally biased region" description="Polar residues" evidence="1">
    <location>
        <begin position="204"/>
        <end position="216"/>
    </location>
</feature>
<name>D6RNL6_COPC7</name>
<gene>
    <name evidence="2" type="ORF">CC1G_14753</name>
</gene>
<dbReference type="Proteomes" id="UP000001861">
    <property type="component" value="Unassembled WGS sequence"/>
</dbReference>
<protein>
    <submittedName>
        <fullName evidence="2">Uncharacterized protein</fullName>
    </submittedName>
</protein>
<organism evidence="2 3">
    <name type="scientific">Coprinopsis cinerea (strain Okayama-7 / 130 / ATCC MYA-4618 / FGSC 9003)</name>
    <name type="common">Inky cap fungus</name>
    <name type="synonym">Hormographiella aspergillata</name>
    <dbReference type="NCBI Taxonomy" id="240176"/>
    <lineage>
        <taxon>Eukaryota</taxon>
        <taxon>Fungi</taxon>
        <taxon>Dikarya</taxon>
        <taxon>Basidiomycota</taxon>
        <taxon>Agaricomycotina</taxon>
        <taxon>Agaricomycetes</taxon>
        <taxon>Agaricomycetidae</taxon>
        <taxon>Agaricales</taxon>
        <taxon>Agaricineae</taxon>
        <taxon>Psathyrellaceae</taxon>
        <taxon>Coprinopsis</taxon>
    </lineage>
</organism>
<dbReference type="STRING" id="240176.D6RNL6"/>
<dbReference type="EMBL" id="AACS02000007">
    <property type="protein sequence ID" value="EFI27281.1"/>
    <property type="molecule type" value="Genomic_DNA"/>
</dbReference>
<dbReference type="eggNOG" id="ENOG502T26U">
    <property type="taxonomic scope" value="Eukaryota"/>
</dbReference>
<reference evidence="2 3" key="1">
    <citation type="journal article" date="2010" name="Proc. Natl. Acad. Sci. U.S.A.">
        <title>Insights into evolution of multicellular fungi from the assembled chromosomes of the mushroom Coprinopsis cinerea (Coprinus cinereus).</title>
        <authorList>
            <person name="Stajich J.E."/>
            <person name="Wilke S.K."/>
            <person name="Ahren D."/>
            <person name="Au C.H."/>
            <person name="Birren B.W."/>
            <person name="Borodovsky M."/>
            <person name="Burns C."/>
            <person name="Canback B."/>
            <person name="Casselton L.A."/>
            <person name="Cheng C.K."/>
            <person name="Deng J."/>
            <person name="Dietrich F.S."/>
            <person name="Fargo D.C."/>
            <person name="Farman M.L."/>
            <person name="Gathman A.C."/>
            <person name="Goldberg J."/>
            <person name="Guigo R."/>
            <person name="Hoegger P.J."/>
            <person name="Hooker J.B."/>
            <person name="Huggins A."/>
            <person name="James T.Y."/>
            <person name="Kamada T."/>
            <person name="Kilaru S."/>
            <person name="Kodira C."/>
            <person name="Kues U."/>
            <person name="Kupfer D."/>
            <person name="Kwan H.S."/>
            <person name="Lomsadze A."/>
            <person name="Li W."/>
            <person name="Lilly W.W."/>
            <person name="Ma L.J."/>
            <person name="Mackey A.J."/>
            <person name="Manning G."/>
            <person name="Martin F."/>
            <person name="Muraguchi H."/>
            <person name="Natvig D.O."/>
            <person name="Palmerini H."/>
            <person name="Ramesh M.A."/>
            <person name="Rehmeyer C.J."/>
            <person name="Roe B.A."/>
            <person name="Shenoy N."/>
            <person name="Stanke M."/>
            <person name="Ter-Hovhannisyan V."/>
            <person name="Tunlid A."/>
            <person name="Velagapudi R."/>
            <person name="Vision T.J."/>
            <person name="Zeng Q."/>
            <person name="Zolan M.E."/>
            <person name="Pukkila P.J."/>
        </authorList>
    </citation>
    <scope>NUCLEOTIDE SEQUENCE [LARGE SCALE GENOMIC DNA]</scope>
    <source>
        <strain evidence="3">Okayama-7 / 130 / ATCC MYA-4618 / FGSC 9003</strain>
    </source>
</reference>
<accession>D6RNL6</accession>
<dbReference type="KEGG" id="cci:CC1G_14753"/>
<dbReference type="GeneID" id="9379726"/>
<dbReference type="HOGENOM" id="CLU_1180151_0_0_1"/>
<proteinExistence type="predicted"/>
<dbReference type="VEuPathDB" id="FungiDB:CC1G_14753"/>
<evidence type="ECO:0000313" key="2">
    <source>
        <dbReference type="EMBL" id="EFI27281.1"/>
    </source>
</evidence>